<dbReference type="PANTHER" id="PTHR12598">
    <property type="entry name" value="COPPER HOMEOSTASIS PROTEIN CUTC"/>
    <property type="match status" value="1"/>
</dbReference>
<sequence length="220" mass="23964">MIEVIVTTLKEARQAERYGADRLELIADMKAGGTTPSFGTIRNVIEQTGIPVHVMIRPHADSFVYNEDDEETLLADVGLCRELGAAGIVFGALTADGKIDERLLGEVIKHKGHMALTFHRAIDEVTDMIAAIEVLNEFPEVDHVLTSGGAATAREGIKSLKAMLESAEMNILPGAGIDADNVRELLETLDVSFVHVGSGVRTDGALDESKFRQMHERMKR</sequence>
<dbReference type="PANTHER" id="PTHR12598:SF0">
    <property type="entry name" value="COPPER HOMEOSTASIS PROTEIN CUTC HOMOLOG"/>
    <property type="match status" value="1"/>
</dbReference>
<dbReference type="InterPro" id="IPR005627">
    <property type="entry name" value="CutC-like"/>
</dbReference>
<dbReference type="Pfam" id="PF03932">
    <property type="entry name" value="CutC"/>
    <property type="match status" value="1"/>
</dbReference>
<organism evidence="3 4">
    <name type="scientific">Exiguobacterium aurantiacum</name>
    <dbReference type="NCBI Taxonomy" id="33987"/>
    <lineage>
        <taxon>Bacteria</taxon>
        <taxon>Bacillati</taxon>
        <taxon>Bacillota</taxon>
        <taxon>Bacilli</taxon>
        <taxon>Bacillales</taxon>
        <taxon>Bacillales Family XII. Incertae Sedis</taxon>
        <taxon>Exiguobacterium</taxon>
    </lineage>
</organism>
<evidence type="ECO:0000313" key="4">
    <source>
        <dbReference type="Proteomes" id="UP000254060"/>
    </source>
</evidence>
<dbReference type="AlphaFoldDB" id="A0A377FT77"/>
<keyword evidence="2" id="KW-0963">Cytoplasm</keyword>
<comment type="similarity">
    <text evidence="1 2">Belongs to the CutC family.</text>
</comment>
<dbReference type="OrthoDB" id="9815677at2"/>
<accession>A0A377FT77</accession>
<dbReference type="InterPro" id="IPR036822">
    <property type="entry name" value="CutC-like_dom_sf"/>
</dbReference>
<proteinExistence type="inferred from homology"/>
<dbReference type="GO" id="GO:0005507">
    <property type="term" value="F:copper ion binding"/>
    <property type="evidence" value="ECO:0007669"/>
    <property type="project" value="TreeGrafter"/>
</dbReference>
<gene>
    <name evidence="2 3" type="primary">cutC</name>
    <name evidence="3" type="ORF">NCTC13163_01383</name>
</gene>
<dbReference type="RefSeq" id="WP_034799115.1">
    <property type="nucleotide sequence ID" value="NZ_UGGP01000001.1"/>
</dbReference>
<comment type="caution">
    <text evidence="2">Once thought to be involved in copper homeostasis, experiments in E.coli have shown this is not the case.</text>
</comment>
<dbReference type="SUPFAM" id="SSF110395">
    <property type="entry name" value="CutC-like"/>
    <property type="match status" value="1"/>
</dbReference>
<protein>
    <recommendedName>
        <fullName evidence="2">PF03932 family protein CutC</fullName>
    </recommendedName>
</protein>
<comment type="subcellular location">
    <subcellularLocation>
        <location evidence="2">Cytoplasm</location>
    </subcellularLocation>
</comment>
<dbReference type="Proteomes" id="UP000254060">
    <property type="component" value="Unassembled WGS sequence"/>
</dbReference>
<dbReference type="STRING" id="1397694.GCA_000702585_01887"/>
<evidence type="ECO:0000256" key="2">
    <source>
        <dbReference type="HAMAP-Rule" id="MF_00795"/>
    </source>
</evidence>
<evidence type="ECO:0000313" key="3">
    <source>
        <dbReference type="EMBL" id="STO08022.1"/>
    </source>
</evidence>
<dbReference type="HAMAP" id="MF_00795">
    <property type="entry name" value="CutC"/>
    <property type="match status" value="1"/>
</dbReference>
<dbReference type="Gene3D" id="3.20.20.380">
    <property type="entry name" value="Copper homeostasis (CutC) domain"/>
    <property type="match status" value="1"/>
</dbReference>
<dbReference type="EMBL" id="UGGP01000001">
    <property type="protein sequence ID" value="STO08022.1"/>
    <property type="molecule type" value="Genomic_DNA"/>
</dbReference>
<evidence type="ECO:0000256" key="1">
    <source>
        <dbReference type="ARBA" id="ARBA00007768"/>
    </source>
</evidence>
<dbReference type="GO" id="GO:0005737">
    <property type="term" value="C:cytoplasm"/>
    <property type="evidence" value="ECO:0007669"/>
    <property type="project" value="UniProtKB-SubCell"/>
</dbReference>
<reference evidence="3 4" key="1">
    <citation type="submission" date="2018-06" db="EMBL/GenBank/DDBJ databases">
        <authorList>
            <consortium name="Pathogen Informatics"/>
            <person name="Doyle S."/>
        </authorList>
    </citation>
    <scope>NUCLEOTIDE SEQUENCE [LARGE SCALE GENOMIC DNA]</scope>
    <source>
        <strain evidence="3 4">NCTC13163</strain>
    </source>
</reference>
<name>A0A377FT77_9BACL</name>